<reference evidence="1" key="1">
    <citation type="journal article" date="2015" name="Nature">
        <title>Complex archaea that bridge the gap between prokaryotes and eukaryotes.</title>
        <authorList>
            <person name="Spang A."/>
            <person name="Saw J.H."/>
            <person name="Jorgensen S.L."/>
            <person name="Zaremba-Niedzwiedzka K."/>
            <person name="Martijn J."/>
            <person name="Lind A.E."/>
            <person name="van Eijk R."/>
            <person name="Schleper C."/>
            <person name="Guy L."/>
            <person name="Ettema T.J."/>
        </authorList>
    </citation>
    <scope>NUCLEOTIDE SEQUENCE</scope>
</reference>
<evidence type="ECO:0000313" key="1">
    <source>
        <dbReference type="EMBL" id="KKL91290.1"/>
    </source>
</evidence>
<gene>
    <name evidence="1" type="ORF">LCGC14_1896130</name>
</gene>
<comment type="caution">
    <text evidence="1">The sequence shown here is derived from an EMBL/GenBank/DDBJ whole genome shotgun (WGS) entry which is preliminary data.</text>
</comment>
<protein>
    <submittedName>
        <fullName evidence="1">Uncharacterized protein</fullName>
    </submittedName>
</protein>
<proteinExistence type="predicted"/>
<dbReference type="AlphaFoldDB" id="A0A0F9IBW9"/>
<feature type="non-terminal residue" evidence="1">
    <location>
        <position position="1"/>
    </location>
</feature>
<name>A0A0F9IBW9_9ZZZZ</name>
<dbReference type="EMBL" id="LAZR01019772">
    <property type="protein sequence ID" value="KKL91290.1"/>
    <property type="molecule type" value="Genomic_DNA"/>
</dbReference>
<organism evidence="1">
    <name type="scientific">marine sediment metagenome</name>
    <dbReference type="NCBI Taxonomy" id="412755"/>
    <lineage>
        <taxon>unclassified sequences</taxon>
        <taxon>metagenomes</taxon>
        <taxon>ecological metagenomes</taxon>
    </lineage>
</organism>
<sequence length="106" mass="12516">FHKYAVKRALEFSNIPVLVVLCKTKLKSTLMGRIKLKAFNHLNLLNLDIHEYIRIVENELNQDICSKFWPSKNFKFLEVFMENLHDLRMNVLLIQKVVNSNSNITK</sequence>
<accession>A0A0F9IBW9</accession>